<dbReference type="CDD" id="cd00198">
    <property type="entry name" value="vWFA"/>
    <property type="match status" value="1"/>
</dbReference>
<keyword evidence="3 5" id="KW-0732">Signal</keyword>
<feature type="compositionally biased region" description="Low complexity" evidence="4">
    <location>
        <begin position="64"/>
        <end position="85"/>
    </location>
</feature>
<dbReference type="PROSITE" id="PS51257">
    <property type="entry name" value="PROKAR_LIPOPROTEIN"/>
    <property type="match status" value="1"/>
</dbReference>
<evidence type="ECO:0000256" key="2">
    <source>
        <dbReference type="ARBA" id="ARBA00022525"/>
    </source>
</evidence>
<accession>A0A4P2Q4A3</accession>
<dbReference type="Pfam" id="PF25106">
    <property type="entry name" value="VWA_4"/>
    <property type="match status" value="1"/>
</dbReference>
<comment type="subcellular location">
    <subcellularLocation>
        <location evidence="1">Secreted</location>
    </subcellularLocation>
</comment>
<evidence type="ECO:0000313" key="7">
    <source>
        <dbReference type="EMBL" id="AUX23828.1"/>
    </source>
</evidence>
<feature type="domain" description="Hemicentin-1-like von Willebrand factor A" evidence="6">
    <location>
        <begin position="207"/>
        <end position="328"/>
    </location>
</feature>
<feature type="compositionally biased region" description="Gly residues" evidence="4">
    <location>
        <begin position="114"/>
        <end position="139"/>
    </location>
</feature>
<evidence type="ECO:0000256" key="1">
    <source>
        <dbReference type="ARBA" id="ARBA00004613"/>
    </source>
</evidence>
<feature type="compositionally biased region" description="Gly residues" evidence="4">
    <location>
        <begin position="50"/>
        <end position="63"/>
    </location>
</feature>
<evidence type="ECO:0000256" key="3">
    <source>
        <dbReference type="ARBA" id="ARBA00022729"/>
    </source>
</evidence>
<dbReference type="Gene3D" id="3.40.50.410">
    <property type="entry name" value="von Willebrand factor, type A domain"/>
    <property type="match status" value="1"/>
</dbReference>
<dbReference type="InterPro" id="IPR052969">
    <property type="entry name" value="Thr-specific_kinase-like"/>
</dbReference>
<dbReference type="PANTHER" id="PTHR47763">
    <property type="entry name" value="ALPHA-PROTEIN KINASE VWKA"/>
    <property type="match status" value="1"/>
</dbReference>
<proteinExistence type="predicted"/>
<dbReference type="Proteomes" id="UP000295781">
    <property type="component" value="Chromosome"/>
</dbReference>
<evidence type="ECO:0000259" key="6">
    <source>
        <dbReference type="Pfam" id="PF25106"/>
    </source>
</evidence>
<dbReference type="SUPFAM" id="SSF53300">
    <property type="entry name" value="vWA-like"/>
    <property type="match status" value="1"/>
</dbReference>
<dbReference type="InterPro" id="IPR036465">
    <property type="entry name" value="vWFA_dom_sf"/>
</dbReference>
<dbReference type="AlphaFoldDB" id="A0A4P2Q4A3"/>
<evidence type="ECO:0000256" key="5">
    <source>
        <dbReference type="SAM" id="SignalP"/>
    </source>
</evidence>
<evidence type="ECO:0000256" key="4">
    <source>
        <dbReference type="SAM" id="MobiDB-lite"/>
    </source>
</evidence>
<reference evidence="7 8" key="1">
    <citation type="submission" date="2015-09" db="EMBL/GenBank/DDBJ databases">
        <title>Sorangium comparison.</title>
        <authorList>
            <person name="Zaburannyi N."/>
            <person name="Bunk B."/>
            <person name="Overmann J."/>
            <person name="Mueller R."/>
        </authorList>
    </citation>
    <scope>NUCLEOTIDE SEQUENCE [LARGE SCALE GENOMIC DNA]</scope>
    <source>
        <strain evidence="7 8">So ceGT47</strain>
    </source>
</reference>
<dbReference type="InterPro" id="IPR056861">
    <property type="entry name" value="HMCN1-like_VWA"/>
</dbReference>
<dbReference type="RefSeq" id="WP_207213621.1">
    <property type="nucleotide sequence ID" value="NZ_CP012670.1"/>
</dbReference>
<dbReference type="EMBL" id="CP012670">
    <property type="protein sequence ID" value="AUX23828.1"/>
    <property type="molecule type" value="Genomic_DNA"/>
</dbReference>
<feature type="signal peptide" evidence="5">
    <location>
        <begin position="1"/>
        <end position="18"/>
    </location>
</feature>
<name>A0A4P2Q4A3_SORCE</name>
<evidence type="ECO:0000313" key="8">
    <source>
        <dbReference type="Proteomes" id="UP000295781"/>
    </source>
</evidence>
<feature type="region of interest" description="Disordered" evidence="4">
    <location>
        <begin position="23"/>
        <end position="85"/>
    </location>
</feature>
<feature type="chain" id="PRO_5021025774" description="Hemicentin-1-like von Willebrand factor A domain-containing protein" evidence="5">
    <location>
        <begin position="19"/>
        <end position="443"/>
    </location>
</feature>
<gene>
    <name evidence="7" type="ORF">SOCEGT47_043580</name>
</gene>
<feature type="compositionally biased region" description="Low complexity" evidence="4">
    <location>
        <begin position="23"/>
        <end position="42"/>
    </location>
</feature>
<feature type="region of interest" description="Disordered" evidence="4">
    <location>
        <begin position="114"/>
        <end position="154"/>
    </location>
</feature>
<organism evidence="7 8">
    <name type="scientific">Sorangium cellulosum</name>
    <name type="common">Polyangium cellulosum</name>
    <dbReference type="NCBI Taxonomy" id="56"/>
    <lineage>
        <taxon>Bacteria</taxon>
        <taxon>Pseudomonadati</taxon>
        <taxon>Myxococcota</taxon>
        <taxon>Polyangia</taxon>
        <taxon>Polyangiales</taxon>
        <taxon>Polyangiaceae</taxon>
        <taxon>Sorangium</taxon>
    </lineage>
</organism>
<protein>
    <recommendedName>
        <fullName evidence="6">Hemicentin-1-like von Willebrand factor A domain-containing protein</fullName>
    </recommendedName>
</protein>
<keyword evidence="2" id="KW-0964">Secreted</keyword>
<sequence>MGMRFHFALALGSLLALGACSIDSTSDDSTSGGSTSGGSTPDDNSDGEIPGSGAGFVDGGGSVGASDGSFGDEPPGSVGAAAGSSTGAGAGTGTGASTGTGAGGGGIGGSGGAAGTGGSGGGEGVGGGGVGEGGGGGGIIEPVEPVEPGTLTAGAWDDNRNFDFFLSYRDAQHAQQLPGLLPFTAQDHQAAHSLFAAPPGPRKTLDVSLIIDTTGSMGDEIRYLQTEFIALSESIFAKYPDAEQRWSLVVYRDTEDDYVVRWFGFRDDPQEFQQKLAAQAANGGGDFPEAPDMALLKAADLAWRTDDDTARLAFWVADAPHHDTNAADMADGILALKDRGVHIYPVASSGVDELTELTMRSAAQMTGGRYLFLTDDSGVGGSHKEPTIPCYFVTRLDSAILRMVDIELSGTYREPEASQILRTGGDPQDGACTLSSGDEVLVF</sequence>